<gene>
    <name evidence="8" type="ORF">GCM10010151_24930</name>
</gene>
<evidence type="ECO:0000256" key="1">
    <source>
        <dbReference type="ARBA" id="ARBA00004651"/>
    </source>
</evidence>
<keyword evidence="5 7" id="KW-1133">Transmembrane helix</keyword>
<feature type="transmembrane region" description="Helical" evidence="7">
    <location>
        <begin position="145"/>
        <end position="169"/>
    </location>
</feature>
<feature type="transmembrane region" description="Helical" evidence="7">
    <location>
        <begin position="176"/>
        <end position="195"/>
    </location>
</feature>
<evidence type="ECO:0000256" key="3">
    <source>
        <dbReference type="ARBA" id="ARBA00022475"/>
    </source>
</evidence>
<keyword evidence="6 7" id="KW-0472">Membrane</keyword>
<organism evidence="8 9">
    <name type="scientific">Actinoallomurus spadix</name>
    <dbReference type="NCBI Taxonomy" id="79912"/>
    <lineage>
        <taxon>Bacteria</taxon>
        <taxon>Bacillati</taxon>
        <taxon>Actinomycetota</taxon>
        <taxon>Actinomycetes</taxon>
        <taxon>Streptosporangiales</taxon>
        <taxon>Thermomonosporaceae</taxon>
        <taxon>Actinoallomurus</taxon>
    </lineage>
</organism>
<keyword evidence="9" id="KW-1185">Reference proteome</keyword>
<dbReference type="PANTHER" id="PTHR34184:SF4">
    <property type="entry name" value="UPF0718 PROTEIN YCGR"/>
    <property type="match status" value="1"/>
</dbReference>
<dbReference type="InterPro" id="IPR052923">
    <property type="entry name" value="UPF0718"/>
</dbReference>
<evidence type="ECO:0000313" key="8">
    <source>
        <dbReference type="EMBL" id="GAA0334222.1"/>
    </source>
</evidence>
<evidence type="ECO:0000256" key="6">
    <source>
        <dbReference type="ARBA" id="ARBA00023136"/>
    </source>
</evidence>
<feature type="transmembrane region" description="Helical" evidence="7">
    <location>
        <begin position="323"/>
        <end position="346"/>
    </location>
</feature>
<feature type="transmembrane region" description="Helical" evidence="7">
    <location>
        <begin position="37"/>
        <end position="55"/>
    </location>
</feature>
<feature type="transmembrane region" description="Helical" evidence="7">
    <location>
        <begin position="109"/>
        <end position="133"/>
    </location>
</feature>
<feature type="transmembrane region" description="Helical" evidence="7">
    <location>
        <begin position="283"/>
        <end position="303"/>
    </location>
</feature>
<accession>A0ABP3G3R8</accession>
<name>A0ABP3G3R8_9ACTN</name>
<keyword evidence="4 7" id="KW-0812">Transmembrane</keyword>
<dbReference type="Pfam" id="PF03773">
    <property type="entry name" value="ArsP_1"/>
    <property type="match status" value="1"/>
</dbReference>
<proteinExistence type="inferred from homology"/>
<feature type="transmembrane region" description="Helical" evidence="7">
    <location>
        <begin position="67"/>
        <end position="97"/>
    </location>
</feature>
<feature type="transmembrane region" description="Helical" evidence="7">
    <location>
        <begin position="255"/>
        <end position="277"/>
    </location>
</feature>
<evidence type="ECO:0000313" key="9">
    <source>
        <dbReference type="Proteomes" id="UP001501822"/>
    </source>
</evidence>
<feature type="transmembrane region" description="Helical" evidence="7">
    <location>
        <begin position="228"/>
        <end position="248"/>
    </location>
</feature>
<evidence type="ECO:0000256" key="2">
    <source>
        <dbReference type="ARBA" id="ARBA00006386"/>
    </source>
</evidence>
<protein>
    <submittedName>
        <fullName evidence="8">Permease</fullName>
    </submittedName>
</protein>
<dbReference type="EMBL" id="BAAABM010000016">
    <property type="protein sequence ID" value="GAA0334222.1"/>
    <property type="molecule type" value="Genomic_DNA"/>
</dbReference>
<dbReference type="PANTHER" id="PTHR34184">
    <property type="entry name" value="UPF0718 PROTEIN YCGR"/>
    <property type="match status" value="1"/>
</dbReference>
<comment type="caution">
    <text evidence="8">The sequence shown here is derived from an EMBL/GenBank/DDBJ whole genome shotgun (WGS) entry which is preliminary data.</text>
</comment>
<keyword evidence="3" id="KW-1003">Cell membrane</keyword>
<dbReference type="Proteomes" id="UP001501822">
    <property type="component" value="Unassembled WGS sequence"/>
</dbReference>
<sequence>MPSAPRWRAVEAAWEEDAELPPAEWGRRPPMAAGPRALLGVVAVAGVLAAGRVLAAPHLREARVQGWATVFVAICVQALPFLAFGATVSAAISTLVPEAFWRRALPRRALLAVPVAGAVGAVLPGCECASVPVAGGLMARGITPAAALAFLLSSPAINPVVLVATAVAFRGHPEMVAARFAASLLVSVAAGWLWLRFGRTEWLRIPSRPRAAHGARWPGFAAALRHDLLHTGGLLVVGAAIAATLNVTVPPAWTVAVAGVPWLSVAVLAALAVVMSICSEADAFVATSLTQFSATAKLAFLVVGPMVDLKLIALQAGTFGPRFAARFIPMTFALAIVASALIGRVLL</sequence>
<reference evidence="9" key="1">
    <citation type="journal article" date="2019" name="Int. J. Syst. Evol. Microbiol.">
        <title>The Global Catalogue of Microorganisms (GCM) 10K type strain sequencing project: providing services to taxonomists for standard genome sequencing and annotation.</title>
        <authorList>
            <consortium name="The Broad Institute Genomics Platform"/>
            <consortium name="The Broad Institute Genome Sequencing Center for Infectious Disease"/>
            <person name="Wu L."/>
            <person name="Ma J."/>
        </authorList>
    </citation>
    <scope>NUCLEOTIDE SEQUENCE [LARGE SCALE GENOMIC DNA]</scope>
    <source>
        <strain evidence="9">JCM 3146</strain>
    </source>
</reference>
<dbReference type="InterPro" id="IPR005524">
    <property type="entry name" value="DUF318"/>
</dbReference>
<comment type="similarity">
    <text evidence="2">Belongs to the UPF0718 family.</text>
</comment>
<dbReference type="RefSeq" id="WP_343884834.1">
    <property type="nucleotide sequence ID" value="NZ_BAAABM010000016.1"/>
</dbReference>
<evidence type="ECO:0000256" key="5">
    <source>
        <dbReference type="ARBA" id="ARBA00022989"/>
    </source>
</evidence>
<evidence type="ECO:0000256" key="4">
    <source>
        <dbReference type="ARBA" id="ARBA00022692"/>
    </source>
</evidence>
<comment type="subcellular location">
    <subcellularLocation>
        <location evidence="1">Cell membrane</location>
        <topology evidence="1">Multi-pass membrane protein</topology>
    </subcellularLocation>
</comment>
<evidence type="ECO:0000256" key="7">
    <source>
        <dbReference type="SAM" id="Phobius"/>
    </source>
</evidence>